<dbReference type="InterPro" id="IPR050131">
    <property type="entry name" value="Peptidase_S8_subtilisin-like"/>
</dbReference>
<evidence type="ECO:0000259" key="13">
    <source>
        <dbReference type="Pfam" id="PF02225"/>
    </source>
</evidence>
<dbReference type="SUPFAM" id="SSF52743">
    <property type="entry name" value="Subtilisin-like"/>
    <property type="match status" value="1"/>
</dbReference>
<dbReference type="InterPro" id="IPR034187">
    <property type="entry name" value="Peptidases_S8_5"/>
</dbReference>
<organism evidence="14 15">
    <name type="scientific">Microdochium trichocladiopsis</name>
    <dbReference type="NCBI Taxonomy" id="1682393"/>
    <lineage>
        <taxon>Eukaryota</taxon>
        <taxon>Fungi</taxon>
        <taxon>Dikarya</taxon>
        <taxon>Ascomycota</taxon>
        <taxon>Pezizomycotina</taxon>
        <taxon>Sordariomycetes</taxon>
        <taxon>Xylariomycetidae</taxon>
        <taxon>Xylariales</taxon>
        <taxon>Microdochiaceae</taxon>
        <taxon>Microdochium</taxon>
    </lineage>
</organism>
<sequence>MHRSAVHSAIAALVLGTVGSVATAAAGTVPSTDDAIHYIPNQYIVEYAQDAAGLAARDLGSDGSIRVLKNFESSLFSGAAVEITSSSSNSGGVSVLAAKPHIVNVWPNRRIVLDQPVSQEDPAAVLSSIAESSDVVSGGNGDGGALPYSTHRATGVDRLHAQGIRGQGVKVAIVDTGVWYLHEALGGGFGPGFKVAGGWDLVGDADPFSGEPKKPDADPISLPDFGHGTHVAGIVAAMSDNFVGVAPNATLYAYKITGSVSEGSDDATMIDAFLRAESDGVDIISLSFSSSAGWSDSAFAVVVSRIVDAGVIVTISAGNEGASGPFIGIGGGSSPGALAVASVQADLAPATPFHLTYISADGETNTTTLAGYVGDDHFPTNITGWHVVDMASTDPASAGDACEAYAADDPRNLTGTIPLVRRGGCNFSAKQANLLALGGQYVLVYNDDRGLVPPGNTLPSGTLGMIPADMGAAILKAIRQDNMTVTVDFSLSPSDAAYVGVADSAGGTPNSFSGWAATYDLQLKPDVAAPGGNILSTWSGEGNQYMVQSGTSMSTPYIAGVAALYVGVHGGRQTNPNVAKDFHRHVVASGATLPYTNNAGAVSSSFSAPPAQMGSGLVDAWRTVFAGSSVDVTRFNLNDTVHFQGEQQVTITNENTAGPVTYNFTLEPAAGFEMYSPWIDTWHTWGMQQFQDLVPMDFTPDVVLPEPVTLAPGESKTVTVTFANPVNKGWNSTVLPLYNGKVKIAGDNGDRLSVQYMGLATDLYKEKKVFQNSYESAYPIFLNQKTYDNIRVNATYNFNSSSPDFSWLAMYYQLDWGVHEMRWDIFESNWDESRWTYPPTAESGLVGLTKPWSRDWDKVSDPADPAVVRNSTIDSPIRYLARNGFALRAESRVAWLGHLVPPSGADGDSGAVRVLEPGNYTMRIAASRPFADLSKVEGWEVARYEIQVVA</sequence>
<evidence type="ECO:0000259" key="12">
    <source>
        <dbReference type="Pfam" id="PF00082"/>
    </source>
</evidence>
<evidence type="ECO:0000256" key="4">
    <source>
        <dbReference type="ARBA" id="ARBA00022670"/>
    </source>
</evidence>
<dbReference type="PANTHER" id="PTHR43806:SF66">
    <property type="entry name" value="SERIN ENDOPEPTIDASE"/>
    <property type="match status" value="1"/>
</dbReference>
<feature type="active site" description="Charge relay system" evidence="8 9">
    <location>
        <position position="227"/>
    </location>
</feature>
<dbReference type="PROSITE" id="PS00138">
    <property type="entry name" value="SUBTILASE_SER"/>
    <property type="match status" value="1"/>
</dbReference>
<dbReference type="Proteomes" id="UP000756346">
    <property type="component" value="Unassembled WGS sequence"/>
</dbReference>
<keyword evidence="4 9" id="KW-0645">Protease</keyword>
<evidence type="ECO:0000256" key="10">
    <source>
        <dbReference type="RuleBase" id="RU003355"/>
    </source>
</evidence>
<dbReference type="Pfam" id="PF02225">
    <property type="entry name" value="PA"/>
    <property type="match status" value="1"/>
</dbReference>
<feature type="active site" description="Charge relay system" evidence="8 9">
    <location>
        <position position="552"/>
    </location>
</feature>
<keyword evidence="15" id="KW-1185">Reference proteome</keyword>
<dbReference type="PRINTS" id="PR00723">
    <property type="entry name" value="SUBTILISIN"/>
</dbReference>
<dbReference type="GO" id="GO:0006508">
    <property type="term" value="P:proteolysis"/>
    <property type="evidence" value="ECO:0007669"/>
    <property type="project" value="UniProtKB-KW"/>
</dbReference>
<dbReference type="InterPro" id="IPR046450">
    <property type="entry name" value="PA_dom_sf"/>
</dbReference>
<feature type="active site" description="Charge relay system" evidence="8 9">
    <location>
        <position position="175"/>
    </location>
</feature>
<keyword evidence="2" id="KW-0134">Cell wall</keyword>
<evidence type="ECO:0000256" key="7">
    <source>
        <dbReference type="ARBA" id="ARBA00022825"/>
    </source>
</evidence>
<evidence type="ECO:0000256" key="9">
    <source>
        <dbReference type="PROSITE-ProRule" id="PRU01240"/>
    </source>
</evidence>
<dbReference type="InterPro" id="IPR000209">
    <property type="entry name" value="Peptidase_S8/S53_dom"/>
</dbReference>
<keyword evidence="6 9" id="KW-0378">Hydrolase</keyword>
<evidence type="ECO:0000256" key="6">
    <source>
        <dbReference type="ARBA" id="ARBA00022801"/>
    </source>
</evidence>
<evidence type="ECO:0000313" key="14">
    <source>
        <dbReference type="EMBL" id="KAH7037065.1"/>
    </source>
</evidence>
<dbReference type="InterPro" id="IPR022398">
    <property type="entry name" value="Peptidase_S8_His-AS"/>
</dbReference>
<dbReference type="GO" id="GO:0004252">
    <property type="term" value="F:serine-type endopeptidase activity"/>
    <property type="evidence" value="ECO:0007669"/>
    <property type="project" value="UniProtKB-UniRule"/>
</dbReference>
<evidence type="ECO:0000256" key="3">
    <source>
        <dbReference type="ARBA" id="ARBA00022525"/>
    </source>
</evidence>
<evidence type="ECO:0000256" key="11">
    <source>
        <dbReference type="SAM" id="SignalP"/>
    </source>
</evidence>
<evidence type="ECO:0000256" key="2">
    <source>
        <dbReference type="ARBA" id="ARBA00022512"/>
    </source>
</evidence>
<dbReference type="OrthoDB" id="10256524at2759"/>
<dbReference type="InterPro" id="IPR036852">
    <property type="entry name" value="Peptidase_S8/S53_dom_sf"/>
</dbReference>
<dbReference type="PROSITE" id="PS00136">
    <property type="entry name" value="SUBTILASE_ASP"/>
    <property type="match status" value="1"/>
</dbReference>
<dbReference type="InterPro" id="IPR015500">
    <property type="entry name" value="Peptidase_S8_subtilisin-rel"/>
</dbReference>
<dbReference type="Gene3D" id="2.60.40.10">
    <property type="entry name" value="Immunoglobulins"/>
    <property type="match status" value="1"/>
</dbReference>
<dbReference type="PROSITE" id="PS51892">
    <property type="entry name" value="SUBTILASE"/>
    <property type="match status" value="1"/>
</dbReference>
<dbReference type="GeneID" id="70178975"/>
<reference evidence="14" key="1">
    <citation type="journal article" date="2021" name="Nat. Commun.">
        <title>Genetic determinants of endophytism in the Arabidopsis root mycobiome.</title>
        <authorList>
            <person name="Mesny F."/>
            <person name="Miyauchi S."/>
            <person name="Thiergart T."/>
            <person name="Pickel B."/>
            <person name="Atanasova L."/>
            <person name="Karlsson M."/>
            <person name="Huettel B."/>
            <person name="Barry K.W."/>
            <person name="Haridas S."/>
            <person name="Chen C."/>
            <person name="Bauer D."/>
            <person name="Andreopoulos W."/>
            <person name="Pangilinan J."/>
            <person name="LaButti K."/>
            <person name="Riley R."/>
            <person name="Lipzen A."/>
            <person name="Clum A."/>
            <person name="Drula E."/>
            <person name="Henrissat B."/>
            <person name="Kohler A."/>
            <person name="Grigoriev I.V."/>
            <person name="Martin F.M."/>
            <person name="Hacquard S."/>
        </authorList>
    </citation>
    <scope>NUCLEOTIDE SEQUENCE</scope>
    <source>
        <strain evidence="14">MPI-CAGE-CH-0230</strain>
    </source>
</reference>
<feature type="chain" id="PRO_5040377329" evidence="11">
    <location>
        <begin position="25"/>
        <end position="950"/>
    </location>
</feature>
<gene>
    <name evidence="14" type="ORF">B0I36DRAFT_235844</name>
</gene>
<proteinExistence type="inferred from homology"/>
<evidence type="ECO:0000256" key="5">
    <source>
        <dbReference type="ARBA" id="ARBA00022729"/>
    </source>
</evidence>
<feature type="signal peptide" evidence="11">
    <location>
        <begin position="1"/>
        <end position="24"/>
    </location>
</feature>
<comment type="caution">
    <text evidence="14">The sequence shown here is derived from an EMBL/GenBank/DDBJ whole genome shotgun (WGS) entry which is preliminary data.</text>
</comment>
<dbReference type="InterPro" id="IPR023827">
    <property type="entry name" value="Peptidase_S8_Asp-AS"/>
</dbReference>
<evidence type="ECO:0000256" key="8">
    <source>
        <dbReference type="PIRSR" id="PIRSR615500-1"/>
    </source>
</evidence>
<evidence type="ECO:0000256" key="1">
    <source>
        <dbReference type="ARBA" id="ARBA00011073"/>
    </source>
</evidence>
<keyword evidence="5 11" id="KW-0732">Signal</keyword>
<dbReference type="Gene3D" id="3.40.50.200">
    <property type="entry name" value="Peptidase S8/S53 domain"/>
    <property type="match status" value="2"/>
</dbReference>
<feature type="domain" description="PA" evidence="13">
    <location>
        <begin position="398"/>
        <end position="456"/>
    </location>
</feature>
<dbReference type="InterPro" id="IPR013783">
    <property type="entry name" value="Ig-like_fold"/>
</dbReference>
<dbReference type="SUPFAM" id="SSF52025">
    <property type="entry name" value="PA domain"/>
    <property type="match status" value="1"/>
</dbReference>
<keyword evidence="3" id="KW-0964">Secreted</keyword>
<comment type="similarity">
    <text evidence="1 9 10">Belongs to the peptidase S8 family.</text>
</comment>
<accession>A0A9P8YFK1</accession>
<dbReference type="CDD" id="cd07489">
    <property type="entry name" value="Peptidases_S8_5"/>
    <property type="match status" value="1"/>
</dbReference>
<name>A0A9P8YFK1_9PEZI</name>
<keyword evidence="7 9" id="KW-0720">Serine protease</keyword>
<evidence type="ECO:0000313" key="15">
    <source>
        <dbReference type="Proteomes" id="UP000756346"/>
    </source>
</evidence>
<dbReference type="PROSITE" id="PS00137">
    <property type="entry name" value="SUBTILASE_HIS"/>
    <property type="match status" value="1"/>
</dbReference>
<dbReference type="PANTHER" id="PTHR43806">
    <property type="entry name" value="PEPTIDASE S8"/>
    <property type="match status" value="1"/>
</dbReference>
<dbReference type="InterPro" id="IPR003137">
    <property type="entry name" value="PA_domain"/>
</dbReference>
<feature type="domain" description="Peptidase S8/S53" evidence="12">
    <location>
        <begin position="166"/>
        <end position="568"/>
    </location>
</feature>
<dbReference type="Pfam" id="PF00082">
    <property type="entry name" value="Peptidase_S8"/>
    <property type="match status" value="1"/>
</dbReference>
<dbReference type="InterPro" id="IPR023828">
    <property type="entry name" value="Peptidase_S8_Ser-AS"/>
</dbReference>
<protein>
    <submittedName>
        <fullName evidence="14">Peptidase S8/S53 domain-containing protein</fullName>
    </submittedName>
</protein>
<dbReference type="EMBL" id="JAGTJQ010000002">
    <property type="protein sequence ID" value="KAH7037065.1"/>
    <property type="molecule type" value="Genomic_DNA"/>
</dbReference>
<dbReference type="RefSeq" id="XP_046016186.1">
    <property type="nucleotide sequence ID" value="XM_046149429.1"/>
</dbReference>
<dbReference type="AlphaFoldDB" id="A0A9P8YFK1"/>